<dbReference type="Proteomes" id="UP001219934">
    <property type="component" value="Unassembled WGS sequence"/>
</dbReference>
<organism evidence="1 2">
    <name type="scientific">Pogonophryne albipinna</name>
    <dbReference type="NCBI Taxonomy" id="1090488"/>
    <lineage>
        <taxon>Eukaryota</taxon>
        <taxon>Metazoa</taxon>
        <taxon>Chordata</taxon>
        <taxon>Craniata</taxon>
        <taxon>Vertebrata</taxon>
        <taxon>Euteleostomi</taxon>
        <taxon>Actinopterygii</taxon>
        <taxon>Neopterygii</taxon>
        <taxon>Teleostei</taxon>
        <taxon>Neoteleostei</taxon>
        <taxon>Acanthomorphata</taxon>
        <taxon>Eupercaria</taxon>
        <taxon>Perciformes</taxon>
        <taxon>Notothenioidei</taxon>
        <taxon>Pogonophryne</taxon>
    </lineage>
</organism>
<dbReference type="EMBL" id="JAPTMU010000009">
    <property type="protein sequence ID" value="KAJ4938713.1"/>
    <property type="molecule type" value="Genomic_DNA"/>
</dbReference>
<comment type="caution">
    <text evidence="1">The sequence shown here is derived from an EMBL/GenBank/DDBJ whole genome shotgun (WGS) entry which is preliminary data.</text>
</comment>
<protein>
    <submittedName>
        <fullName evidence="1">Uncharacterized protein</fullName>
    </submittedName>
</protein>
<name>A0AAD6FKV7_9TELE</name>
<gene>
    <name evidence="1" type="ORF">JOQ06_003322</name>
</gene>
<evidence type="ECO:0000313" key="1">
    <source>
        <dbReference type="EMBL" id="KAJ4938713.1"/>
    </source>
</evidence>
<proteinExistence type="predicted"/>
<keyword evidence="2" id="KW-1185">Reference proteome</keyword>
<reference evidence="1" key="1">
    <citation type="submission" date="2022-11" db="EMBL/GenBank/DDBJ databases">
        <title>Chromosome-level genome of Pogonophryne albipinna.</title>
        <authorList>
            <person name="Jo E."/>
        </authorList>
    </citation>
    <scope>NUCLEOTIDE SEQUENCE</scope>
    <source>
        <strain evidence="1">SGF0006</strain>
        <tissue evidence="1">Muscle</tissue>
    </source>
</reference>
<evidence type="ECO:0000313" key="2">
    <source>
        <dbReference type="Proteomes" id="UP001219934"/>
    </source>
</evidence>
<sequence>MSYTILSNNIIFHHFSGLQWEEEEDEVATLKRTIVSLNDALQASQGYNRTLRAPYLALQRKHAKLQNEVQIFGTAEPLAPLQTLEADPSGSTGFPDHVAALNVLLEDFRKLQEGPDPSPSS</sequence>
<dbReference type="AlphaFoldDB" id="A0AAD6FKV7"/>
<accession>A0AAD6FKV7</accession>